<dbReference type="Proteomes" id="UP000286641">
    <property type="component" value="Unplaced"/>
</dbReference>
<dbReference type="PANTHER" id="PTHR10732:SF14">
    <property type="entry name" value="SMALL RIBOSOMAL SUBUNIT PROTEIN ES17"/>
    <property type="match status" value="1"/>
</dbReference>
<dbReference type="GO" id="GO:1990904">
    <property type="term" value="C:ribonucleoprotein complex"/>
    <property type="evidence" value="ECO:0007669"/>
    <property type="project" value="UniProtKB-KW"/>
</dbReference>
<dbReference type="InParanoid" id="A0A3Q7ND03"/>
<dbReference type="PANTHER" id="PTHR10732">
    <property type="entry name" value="40S RIBOSOMAL PROTEIN S17"/>
    <property type="match status" value="1"/>
</dbReference>
<reference key="1">
    <citation type="submission" date="2019-01" db="UniProtKB">
        <authorList>
            <consortium name="RefSeq"/>
        </authorList>
    </citation>
    <scope>IDENTIFICATION</scope>
</reference>
<protein>
    <submittedName>
        <fullName evidence="5">40S ribosomal protein S17-like</fullName>
    </submittedName>
</protein>
<dbReference type="GeneID" id="112816982"/>
<dbReference type="InterPro" id="IPR036401">
    <property type="entry name" value="Ribosomal_eS17_sf"/>
</dbReference>
<dbReference type="SUPFAM" id="SSF116820">
    <property type="entry name" value="Rps17e-like"/>
    <property type="match status" value="1"/>
</dbReference>
<accession>A0A3Q7ND03</accession>
<sequence length="103" mass="11853">MCLDNDSHTNKLMCEEITVIPGKKPLSKITGYVTHLMKWIERGPVSGIFIDLQEEEREKRDDFVAQVSTLDQEIIEVDPDTKEMLKFLDLVCPNCRSLSLQLE</sequence>
<dbReference type="GO" id="GO:0003735">
    <property type="term" value="F:structural constituent of ribosome"/>
    <property type="evidence" value="ECO:0007669"/>
    <property type="project" value="InterPro"/>
</dbReference>
<dbReference type="AlphaFoldDB" id="A0A3Q7ND03"/>
<dbReference type="Pfam" id="PF00833">
    <property type="entry name" value="Ribosomal_S17e"/>
    <property type="match status" value="1"/>
</dbReference>
<evidence type="ECO:0000256" key="2">
    <source>
        <dbReference type="ARBA" id="ARBA00022980"/>
    </source>
</evidence>
<evidence type="ECO:0000313" key="5">
    <source>
        <dbReference type="RefSeq" id="XP_025719608.1"/>
    </source>
</evidence>
<name>A0A3Q7ND03_CALUR</name>
<dbReference type="GO" id="GO:0006412">
    <property type="term" value="P:translation"/>
    <property type="evidence" value="ECO:0007669"/>
    <property type="project" value="InterPro"/>
</dbReference>
<dbReference type="GO" id="GO:0005840">
    <property type="term" value="C:ribosome"/>
    <property type="evidence" value="ECO:0007669"/>
    <property type="project" value="UniProtKB-KW"/>
</dbReference>
<proteinExistence type="inferred from homology"/>
<reference evidence="5" key="2">
    <citation type="submission" date="2025-08" db="UniProtKB">
        <authorList>
            <consortium name="RefSeq"/>
        </authorList>
    </citation>
    <scope>IDENTIFICATION</scope>
    <source>
        <tissue evidence="5">Blood</tissue>
    </source>
</reference>
<dbReference type="InterPro" id="IPR001210">
    <property type="entry name" value="Ribosomal_eS17"/>
</dbReference>
<dbReference type="RefSeq" id="XP_025719608.1">
    <property type="nucleotide sequence ID" value="XM_025863823.1"/>
</dbReference>
<organism evidence="4 5">
    <name type="scientific">Callorhinus ursinus</name>
    <name type="common">Northern fur seal</name>
    <dbReference type="NCBI Taxonomy" id="34884"/>
    <lineage>
        <taxon>Eukaryota</taxon>
        <taxon>Metazoa</taxon>
        <taxon>Chordata</taxon>
        <taxon>Craniata</taxon>
        <taxon>Vertebrata</taxon>
        <taxon>Euteleostomi</taxon>
        <taxon>Mammalia</taxon>
        <taxon>Eutheria</taxon>
        <taxon>Laurasiatheria</taxon>
        <taxon>Carnivora</taxon>
        <taxon>Caniformia</taxon>
        <taxon>Pinnipedia</taxon>
        <taxon>Otariidae</taxon>
        <taxon>Callorhinus</taxon>
    </lineage>
</organism>
<gene>
    <name evidence="5" type="primary">LOC112816982</name>
</gene>
<keyword evidence="3" id="KW-0687">Ribonucleoprotein</keyword>
<keyword evidence="4" id="KW-1185">Reference proteome</keyword>
<evidence type="ECO:0000256" key="1">
    <source>
        <dbReference type="ARBA" id="ARBA00010444"/>
    </source>
</evidence>
<dbReference type="Gene3D" id="1.10.60.20">
    <property type="entry name" value="Ribosomal protein S17e-like"/>
    <property type="match status" value="1"/>
</dbReference>
<comment type="similarity">
    <text evidence="1">Belongs to the eukaryotic ribosomal protein eS17 family.</text>
</comment>
<keyword evidence="2" id="KW-0689">Ribosomal protein</keyword>
<evidence type="ECO:0000256" key="3">
    <source>
        <dbReference type="ARBA" id="ARBA00023274"/>
    </source>
</evidence>
<evidence type="ECO:0000313" key="4">
    <source>
        <dbReference type="Proteomes" id="UP000286641"/>
    </source>
</evidence>